<accession>A0ACB7SA11</accession>
<comment type="caution">
    <text evidence="1">The sequence shown here is derived from an EMBL/GenBank/DDBJ whole genome shotgun (WGS) entry which is preliminary data.</text>
</comment>
<name>A0ACB7SA11_HYAAI</name>
<keyword evidence="2" id="KW-1185">Reference proteome</keyword>
<reference evidence="1" key="1">
    <citation type="submission" date="2020-05" db="EMBL/GenBank/DDBJ databases">
        <title>Large-scale comparative analyses of tick genomes elucidate their genetic diversity and vector capacities.</title>
        <authorList>
            <person name="Jia N."/>
            <person name="Wang J."/>
            <person name="Shi W."/>
            <person name="Du L."/>
            <person name="Sun Y."/>
            <person name="Zhan W."/>
            <person name="Jiang J."/>
            <person name="Wang Q."/>
            <person name="Zhang B."/>
            <person name="Ji P."/>
            <person name="Sakyi L.B."/>
            <person name="Cui X."/>
            <person name="Yuan T."/>
            <person name="Jiang B."/>
            <person name="Yang W."/>
            <person name="Lam T.T.-Y."/>
            <person name="Chang Q."/>
            <person name="Ding S."/>
            <person name="Wang X."/>
            <person name="Zhu J."/>
            <person name="Ruan X."/>
            <person name="Zhao L."/>
            <person name="Wei J."/>
            <person name="Que T."/>
            <person name="Du C."/>
            <person name="Cheng J."/>
            <person name="Dai P."/>
            <person name="Han X."/>
            <person name="Huang E."/>
            <person name="Gao Y."/>
            <person name="Liu J."/>
            <person name="Shao H."/>
            <person name="Ye R."/>
            <person name="Li L."/>
            <person name="Wei W."/>
            <person name="Wang X."/>
            <person name="Wang C."/>
            <person name="Yang T."/>
            <person name="Huo Q."/>
            <person name="Li W."/>
            <person name="Guo W."/>
            <person name="Chen H."/>
            <person name="Zhou L."/>
            <person name="Ni X."/>
            <person name="Tian J."/>
            <person name="Zhou Y."/>
            <person name="Sheng Y."/>
            <person name="Liu T."/>
            <person name="Pan Y."/>
            <person name="Xia L."/>
            <person name="Li J."/>
            <person name="Zhao F."/>
            <person name="Cao W."/>
        </authorList>
    </citation>
    <scope>NUCLEOTIDE SEQUENCE</scope>
    <source>
        <strain evidence="1">Hyas-2018</strain>
    </source>
</reference>
<evidence type="ECO:0000313" key="1">
    <source>
        <dbReference type="EMBL" id="KAH6929574.1"/>
    </source>
</evidence>
<evidence type="ECO:0000313" key="2">
    <source>
        <dbReference type="Proteomes" id="UP000821845"/>
    </source>
</evidence>
<sequence>MNYVDNTYVKENDELRNMVADILGRWLFSCPVRLFAEDYSATGNNVYAVVFAHRSEKSRSPKWFGATHLGEVQFVFGIPFLHPSNYTDIDREFSADAMKIVASFARSGKPTLPDGKELPKFTPKQPDFMWLEAGNYTIAHNFASTACDLLKHHHSKEQLEDDSSKQTATPFQDDTHEVNYRAKVLRRRKLRTQLEEGTKPNAPPPGSTRLYGMTMRRLQTQSFTNIPVLHKMYPTVTPTATPAKCQQQWNISSGNAHQAAQLLRKEPNSRCPNSAGTQRKLPIGYSKIRSSNPG</sequence>
<dbReference type="Proteomes" id="UP000821845">
    <property type="component" value="Chromosome 5"/>
</dbReference>
<gene>
    <name evidence="1" type="ORF">HPB50_002782</name>
</gene>
<dbReference type="EMBL" id="CM023485">
    <property type="protein sequence ID" value="KAH6929574.1"/>
    <property type="molecule type" value="Genomic_DNA"/>
</dbReference>
<proteinExistence type="predicted"/>
<protein>
    <submittedName>
        <fullName evidence="1">Uncharacterized protein</fullName>
    </submittedName>
</protein>
<organism evidence="1 2">
    <name type="scientific">Hyalomma asiaticum</name>
    <name type="common">Tick</name>
    <dbReference type="NCBI Taxonomy" id="266040"/>
    <lineage>
        <taxon>Eukaryota</taxon>
        <taxon>Metazoa</taxon>
        <taxon>Ecdysozoa</taxon>
        <taxon>Arthropoda</taxon>
        <taxon>Chelicerata</taxon>
        <taxon>Arachnida</taxon>
        <taxon>Acari</taxon>
        <taxon>Parasitiformes</taxon>
        <taxon>Ixodida</taxon>
        <taxon>Ixodoidea</taxon>
        <taxon>Ixodidae</taxon>
        <taxon>Hyalomminae</taxon>
        <taxon>Hyalomma</taxon>
    </lineage>
</organism>